<evidence type="ECO:0000256" key="6">
    <source>
        <dbReference type="HAMAP-Rule" id="MF_03015"/>
    </source>
</evidence>
<dbReference type="InterPro" id="IPR023591">
    <property type="entry name" value="Ribosomal_uS2_flav_dom_sf"/>
</dbReference>
<organism evidence="11">
    <name type="scientific">Trypanosoma congolense (strain IL3000)</name>
    <dbReference type="NCBI Taxonomy" id="1068625"/>
    <lineage>
        <taxon>Eukaryota</taxon>
        <taxon>Discoba</taxon>
        <taxon>Euglenozoa</taxon>
        <taxon>Kinetoplastea</taxon>
        <taxon>Metakinetoplastina</taxon>
        <taxon>Trypanosomatida</taxon>
        <taxon>Trypanosomatidae</taxon>
        <taxon>Trypanosoma</taxon>
        <taxon>Nannomonas</taxon>
    </lineage>
</organism>
<dbReference type="AlphaFoldDB" id="G0V1Z6"/>
<dbReference type="PRINTS" id="PR00395">
    <property type="entry name" value="RIBOSOMALS2"/>
</dbReference>
<comment type="function">
    <text evidence="6">Required for the assembly and/or stability of the 40S ribosomal subunit. Required for the processing of the 20S rRNA-precursor to mature 18S rRNA in a late step of the maturation of 40S ribosomal subunits.</text>
</comment>
<dbReference type="Gene3D" id="3.40.50.10490">
    <property type="entry name" value="Glucose-6-phosphate isomerase like protein, domain 1"/>
    <property type="match status" value="1"/>
</dbReference>
<gene>
    <name evidence="10" type="ORF">TCIL3000_11_11460</name>
    <name evidence="11" type="ORF">TCIL3000_11_11590</name>
</gene>
<dbReference type="PANTHER" id="PTHR11489">
    <property type="entry name" value="40S RIBOSOMAL PROTEIN SA"/>
    <property type="match status" value="1"/>
</dbReference>
<evidence type="ECO:0000256" key="7">
    <source>
        <dbReference type="RuleBase" id="RU003631"/>
    </source>
</evidence>
<dbReference type="InterPro" id="IPR018130">
    <property type="entry name" value="Ribosomal_uS2_CS"/>
</dbReference>
<dbReference type="InterPro" id="IPR005707">
    <property type="entry name" value="Ribosomal_uS2_euk/arc"/>
</dbReference>
<accession>G0V1Z6</accession>
<dbReference type="Pfam" id="PF00318">
    <property type="entry name" value="Ribosomal_S2"/>
    <property type="match status" value="1"/>
</dbReference>
<dbReference type="SUPFAM" id="SSF52313">
    <property type="entry name" value="Ribosomal protein S2"/>
    <property type="match status" value="1"/>
</dbReference>
<dbReference type="PROSITE" id="PS00963">
    <property type="entry name" value="RIBOSOMAL_S2_2"/>
    <property type="match status" value="1"/>
</dbReference>
<dbReference type="HAMAP" id="MF_03015">
    <property type="entry name" value="Ribosomal_S2_euk"/>
    <property type="match status" value="1"/>
</dbReference>
<evidence type="ECO:0000313" key="10">
    <source>
        <dbReference type="EMBL" id="CCC95657.1"/>
    </source>
</evidence>
<dbReference type="EMBL" id="HE575324">
    <property type="protein sequence ID" value="CCC95657.1"/>
    <property type="molecule type" value="Genomic_DNA"/>
</dbReference>
<feature type="region of interest" description="Disordered" evidence="8">
    <location>
        <begin position="42"/>
        <end position="65"/>
    </location>
</feature>
<dbReference type="FunFam" id="3.40.50.10490:FF:000012">
    <property type="entry name" value="40S ribosomal protein SA"/>
    <property type="match status" value="1"/>
</dbReference>
<feature type="signal peptide" evidence="9">
    <location>
        <begin position="1"/>
        <end position="18"/>
    </location>
</feature>
<evidence type="ECO:0000256" key="1">
    <source>
        <dbReference type="ARBA" id="ARBA00004496"/>
    </source>
</evidence>
<dbReference type="VEuPathDB" id="TriTrypDB:TcIL3000.11.11460"/>
<dbReference type="GO" id="GO:0006412">
    <property type="term" value="P:translation"/>
    <property type="evidence" value="ECO:0007669"/>
    <property type="project" value="UniProtKB-UniRule"/>
</dbReference>
<evidence type="ECO:0000256" key="4">
    <source>
        <dbReference type="ARBA" id="ARBA00022980"/>
    </source>
</evidence>
<evidence type="ECO:0000256" key="9">
    <source>
        <dbReference type="SAM" id="SignalP"/>
    </source>
</evidence>
<evidence type="ECO:0000256" key="5">
    <source>
        <dbReference type="ARBA" id="ARBA00023274"/>
    </source>
</evidence>
<feature type="chain" id="PRO_5010833413" description="Small ribosomal subunit protein uS2" evidence="9">
    <location>
        <begin position="19"/>
        <end position="301"/>
    </location>
</feature>
<dbReference type="GO" id="GO:0000028">
    <property type="term" value="P:ribosomal small subunit assembly"/>
    <property type="evidence" value="ECO:0007669"/>
    <property type="project" value="UniProtKB-UniRule"/>
</dbReference>
<keyword evidence="9" id="KW-0732">Signal</keyword>
<dbReference type="NCBIfam" id="TIGR01012">
    <property type="entry name" value="uS2_euk_arch"/>
    <property type="match status" value="1"/>
</dbReference>
<comment type="subcellular location">
    <subcellularLocation>
        <location evidence="1 6">Cytoplasm</location>
    </subcellularLocation>
</comment>
<keyword evidence="4 6" id="KW-0689">Ribosomal protein</keyword>
<dbReference type="VEuPathDB" id="TriTrypDB:TcIL3000.11.11590"/>
<evidence type="ECO:0000256" key="3">
    <source>
        <dbReference type="ARBA" id="ARBA00022490"/>
    </source>
</evidence>
<evidence type="ECO:0000256" key="2">
    <source>
        <dbReference type="ARBA" id="ARBA00006242"/>
    </source>
</evidence>
<dbReference type="InterPro" id="IPR001865">
    <property type="entry name" value="Ribosomal_uS2"/>
</dbReference>
<comment type="subunit">
    <text evidence="6">Component of the small ribosomal subunit. Mature ribosomes consist of a small (40S) and a large (60S) subunit. The 40S subunit contains about 33 different proteins and 1 molecule of RNA (18S). The 60S subunit contains about 49 different proteins and 3 molecules of RNA (25S, 5.8S and 5S). Interacts with ribosomal protein S21.</text>
</comment>
<evidence type="ECO:0000313" key="11">
    <source>
        <dbReference type="EMBL" id="CCC95668.1"/>
    </source>
</evidence>
<protein>
    <recommendedName>
        <fullName evidence="6">Small ribosomal subunit protein uS2</fullName>
    </recommendedName>
</protein>
<comment type="similarity">
    <text evidence="2 6 7">Belongs to the universal ribosomal protein uS2 family.</text>
</comment>
<sequence>MGVTACSVILSLNSLLLAHLLIPIPSLSPPLLLRPEPITHTNACNSSQAPRSSHPDNMTSVSSGSKVLRMKESDVQKMVAMHCHIGTKNCSNAMKKYVYRHNSDGTNIIDLHMTWEKLILAARVIAAVENPQDVTVCSTRLFGQRAIFKFSQFVGTSFLAGRFIPGTFTNQIQKKFMQPRVLIITDPRTDHQALREASLVNIPVIALCDTDAPLEFVDIAIPCNNRGRYSISMMYWLLAREVLRLRGTIPRSVPWEVKVDLFFYRDPEEALKQEEAGSEAANAVETNEDFGWVERDNAFEQ</sequence>
<dbReference type="InterPro" id="IPR027498">
    <property type="entry name" value="Ribosomal_uS2_euk"/>
</dbReference>
<proteinExistence type="inferred from homology"/>
<name>G0V1Z6_TRYCI</name>
<dbReference type="GO" id="GO:0003735">
    <property type="term" value="F:structural constituent of ribosome"/>
    <property type="evidence" value="ECO:0007669"/>
    <property type="project" value="UniProtKB-UniRule"/>
</dbReference>
<keyword evidence="3 6" id="KW-0963">Cytoplasm</keyword>
<dbReference type="EMBL" id="HE575324">
    <property type="protein sequence ID" value="CCC95668.1"/>
    <property type="molecule type" value="Genomic_DNA"/>
</dbReference>
<dbReference type="CDD" id="cd01425">
    <property type="entry name" value="RPS2"/>
    <property type="match status" value="1"/>
</dbReference>
<reference evidence="11" key="1">
    <citation type="journal article" date="2012" name="Proc. Natl. Acad. Sci. U.S.A.">
        <title>Antigenic diversity is generated by distinct evolutionary mechanisms in African trypanosome species.</title>
        <authorList>
            <person name="Jackson A.P."/>
            <person name="Berry A."/>
            <person name="Aslett M."/>
            <person name="Allison H.C."/>
            <person name="Burton P."/>
            <person name="Vavrova-Anderson J."/>
            <person name="Brown R."/>
            <person name="Browne H."/>
            <person name="Corton N."/>
            <person name="Hauser H."/>
            <person name="Gamble J."/>
            <person name="Gilderthorp R."/>
            <person name="Marcello L."/>
            <person name="McQuillan J."/>
            <person name="Otto T.D."/>
            <person name="Quail M.A."/>
            <person name="Sanders M.J."/>
            <person name="van Tonder A."/>
            <person name="Ginger M.L."/>
            <person name="Field M.C."/>
            <person name="Barry J.D."/>
            <person name="Hertz-Fowler C."/>
            <person name="Berriman M."/>
        </authorList>
    </citation>
    <scope>NUCLEOTIDE SEQUENCE</scope>
    <source>
        <strain evidence="11">IL3000</strain>
    </source>
</reference>
<keyword evidence="5 6" id="KW-0687">Ribonucleoprotein</keyword>
<dbReference type="GO" id="GO:0022627">
    <property type="term" value="C:cytosolic small ribosomal subunit"/>
    <property type="evidence" value="ECO:0007669"/>
    <property type="project" value="UniProtKB-UniRule"/>
</dbReference>
<evidence type="ECO:0000256" key="8">
    <source>
        <dbReference type="SAM" id="MobiDB-lite"/>
    </source>
</evidence>